<keyword evidence="3 6" id="KW-0812">Transmembrane</keyword>
<dbReference type="Proteomes" id="UP000255355">
    <property type="component" value="Unassembled WGS sequence"/>
</dbReference>
<evidence type="ECO:0000256" key="1">
    <source>
        <dbReference type="ARBA" id="ARBA00004651"/>
    </source>
</evidence>
<name>A0A370HBU0_9NOCA</name>
<proteinExistence type="predicted"/>
<feature type="transmembrane region" description="Helical" evidence="6">
    <location>
        <begin position="185"/>
        <end position="203"/>
    </location>
</feature>
<dbReference type="InterPro" id="IPR001123">
    <property type="entry name" value="LeuE-type"/>
</dbReference>
<keyword evidence="8" id="KW-1185">Reference proteome</keyword>
<dbReference type="Pfam" id="PF01810">
    <property type="entry name" value="LysE"/>
    <property type="match status" value="1"/>
</dbReference>
<dbReference type="GO" id="GO:0005886">
    <property type="term" value="C:plasma membrane"/>
    <property type="evidence" value="ECO:0007669"/>
    <property type="project" value="UniProtKB-SubCell"/>
</dbReference>
<dbReference type="EMBL" id="QQAZ01000002">
    <property type="protein sequence ID" value="RDI54389.1"/>
    <property type="molecule type" value="Genomic_DNA"/>
</dbReference>
<dbReference type="PANTHER" id="PTHR30086:SF20">
    <property type="entry name" value="ARGININE EXPORTER PROTEIN ARGO-RELATED"/>
    <property type="match status" value="1"/>
</dbReference>
<keyword evidence="2" id="KW-1003">Cell membrane</keyword>
<sequence length="207" mass="21224">MNPDLLLGFWGVTFLLIVVPGPDWAFVLASGARDRRVIPAVAGLLLGYLGLTILVAAGVGAAVGRSAPLLTGLTLAGAGYLVWLGVSVLRKPGALQPVSGQPGTDASAPLRRVLAGVGVSGLNPKGLLVFLAMLPQFTDPHGRWPLPAQLAALGLVFVATCGIFYTVMGFGARTVLSAGPAAARTISRISGAAMILVGLLLLLERFH</sequence>
<feature type="transmembrane region" description="Helical" evidence="6">
    <location>
        <begin position="6"/>
        <end position="29"/>
    </location>
</feature>
<organism evidence="7 8">
    <name type="scientific">Nocardia mexicana</name>
    <dbReference type="NCBI Taxonomy" id="279262"/>
    <lineage>
        <taxon>Bacteria</taxon>
        <taxon>Bacillati</taxon>
        <taxon>Actinomycetota</taxon>
        <taxon>Actinomycetes</taxon>
        <taxon>Mycobacteriales</taxon>
        <taxon>Nocardiaceae</taxon>
        <taxon>Nocardia</taxon>
    </lineage>
</organism>
<dbReference type="STRING" id="1210089.GCA_001613165_03775"/>
<keyword evidence="4 6" id="KW-1133">Transmembrane helix</keyword>
<gene>
    <name evidence="7" type="ORF">DFR68_102514</name>
</gene>
<feature type="transmembrane region" description="Helical" evidence="6">
    <location>
        <begin position="41"/>
        <end position="63"/>
    </location>
</feature>
<protein>
    <submittedName>
        <fullName evidence="7">Threonine/homoserine/homoserine lactone efflux protein</fullName>
    </submittedName>
</protein>
<feature type="transmembrane region" description="Helical" evidence="6">
    <location>
        <begin position="69"/>
        <end position="89"/>
    </location>
</feature>
<evidence type="ECO:0000256" key="3">
    <source>
        <dbReference type="ARBA" id="ARBA00022692"/>
    </source>
</evidence>
<keyword evidence="5 6" id="KW-0472">Membrane</keyword>
<comment type="subcellular location">
    <subcellularLocation>
        <location evidence="1">Cell membrane</location>
        <topology evidence="1">Multi-pass membrane protein</topology>
    </subcellularLocation>
</comment>
<evidence type="ECO:0000313" key="7">
    <source>
        <dbReference type="EMBL" id="RDI54389.1"/>
    </source>
</evidence>
<feature type="transmembrane region" description="Helical" evidence="6">
    <location>
        <begin position="150"/>
        <end position="173"/>
    </location>
</feature>
<evidence type="ECO:0000313" key="8">
    <source>
        <dbReference type="Proteomes" id="UP000255355"/>
    </source>
</evidence>
<accession>A0A370HBU0</accession>
<evidence type="ECO:0000256" key="4">
    <source>
        <dbReference type="ARBA" id="ARBA00022989"/>
    </source>
</evidence>
<evidence type="ECO:0000256" key="6">
    <source>
        <dbReference type="SAM" id="Phobius"/>
    </source>
</evidence>
<reference evidence="7 8" key="1">
    <citation type="submission" date="2018-07" db="EMBL/GenBank/DDBJ databases">
        <title>Genomic Encyclopedia of Type Strains, Phase IV (KMG-IV): sequencing the most valuable type-strain genomes for metagenomic binning, comparative biology and taxonomic classification.</title>
        <authorList>
            <person name="Goeker M."/>
        </authorList>
    </citation>
    <scope>NUCLEOTIDE SEQUENCE [LARGE SCALE GENOMIC DNA]</scope>
    <source>
        <strain evidence="7 8">DSM 44952</strain>
    </source>
</reference>
<comment type="caution">
    <text evidence="7">The sequence shown here is derived from an EMBL/GenBank/DDBJ whole genome shotgun (WGS) entry which is preliminary data.</text>
</comment>
<dbReference type="AlphaFoldDB" id="A0A370HBU0"/>
<dbReference type="OrthoDB" id="9814990at2"/>
<dbReference type="RefSeq" id="WP_068021167.1">
    <property type="nucleotide sequence ID" value="NZ_QQAZ01000002.1"/>
</dbReference>
<evidence type="ECO:0000256" key="2">
    <source>
        <dbReference type="ARBA" id="ARBA00022475"/>
    </source>
</evidence>
<evidence type="ECO:0000256" key="5">
    <source>
        <dbReference type="ARBA" id="ARBA00023136"/>
    </source>
</evidence>
<dbReference type="GO" id="GO:0015171">
    <property type="term" value="F:amino acid transmembrane transporter activity"/>
    <property type="evidence" value="ECO:0007669"/>
    <property type="project" value="TreeGrafter"/>
</dbReference>
<dbReference type="PANTHER" id="PTHR30086">
    <property type="entry name" value="ARGININE EXPORTER PROTEIN ARGO"/>
    <property type="match status" value="1"/>
</dbReference>